<dbReference type="CDD" id="cd01667">
    <property type="entry name" value="TGS_ThrRS"/>
    <property type="match status" value="1"/>
</dbReference>
<dbReference type="InterPro" id="IPR012675">
    <property type="entry name" value="Beta-grasp_dom_sf"/>
</dbReference>
<name>A0A412ESL4_9FIRM</name>
<dbReference type="InterPro" id="IPR006083">
    <property type="entry name" value="PRK/URK"/>
</dbReference>
<dbReference type="CDD" id="cd02028">
    <property type="entry name" value="UMPK_like"/>
    <property type="match status" value="1"/>
</dbReference>
<dbReference type="PANTHER" id="PTHR10285">
    <property type="entry name" value="URIDINE KINASE"/>
    <property type="match status" value="1"/>
</dbReference>
<keyword evidence="2" id="KW-0808">Transferase</keyword>
<evidence type="ECO:0000313" key="3">
    <source>
        <dbReference type="Proteomes" id="UP000285839"/>
    </source>
</evidence>
<dbReference type="InterPro" id="IPR027417">
    <property type="entry name" value="P-loop_NTPase"/>
</dbReference>
<dbReference type="InterPro" id="IPR004095">
    <property type="entry name" value="TGS"/>
</dbReference>
<evidence type="ECO:0000313" key="2">
    <source>
        <dbReference type="EMBL" id="RGR49969.1"/>
    </source>
</evidence>
<dbReference type="Pfam" id="PF00485">
    <property type="entry name" value="PRK"/>
    <property type="match status" value="1"/>
</dbReference>
<dbReference type="RefSeq" id="WP_118031306.1">
    <property type="nucleotide sequence ID" value="NZ_QRUH01000003.1"/>
</dbReference>
<sequence>MNQEMVKVTIDGKEHEYAIGTTYREIVDEYQEEVAEAPVILVMADGKLRELQKKLKGDCTLEFVTTKDHIGFETYKRTVCLVLLRAIYDVSGKENIEKVMIHYSVGNGYYFTMAGKAVLDQHFLDNVKTRMQELADMCTPIGKRSVNTDDAVSLFHHHRMYDKEKLFRFRRVSKVNIYNIGYYEDYFYGYMADHAGYVKYFDLKLYDEGFVLELPTRKNPSVISPFRPEGKIFQVQKESQEWAEKMDISYVGDLNNHITKEGISNILLVQEALQEAKISDIAQRIVLEGNKKFIMIAGPSSSGKTSFSHRLSIQLLAHGMKPHPIGVDNYFKNREETPLDEYGEKNYECLEAIDVEQFNKDMLALLRGERIELPVFNFKTGHREYKGDFLQLGPEDVLVIEGIHGLNDKLSYALPAESKFKIYISALTQLNIDEHNRIPTTDGRLLRRIVRDARTRGTSAKDTIARWPSVRRGEEANIFPYQEQADVMFNSALVYELACLKVYAEPLLFGIDKSEPEYLEAKRLLKFLDYFISVPSEDIPHNSLLREFVGGSCFDV</sequence>
<gene>
    <name evidence="2" type="ORF">DWY46_06015</name>
</gene>
<accession>A0A412ESL4</accession>
<comment type="caution">
    <text evidence="2">The sequence shown here is derived from an EMBL/GenBank/DDBJ whole genome shotgun (WGS) entry which is preliminary data.</text>
</comment>
<dbReference type="Proteomes" id="UP000285839">
    <property type="component" value="Unassembled WGS sequence"/>
</dbReference>
<reference evidence="2 3" key="1">
    <citation type="submission" date="2018-08" db="EMBL/GenBank/DDBJ databases">
        <title>A genome reference for cultivated species of the human gut microbiota.</title>
        <authorList>
            <person name="Zou Y."/>
            <person name="Xue W."/>
            <person name="Luo G."/>
        </authorList>
    </citation>
    <scope>NUCLEOTIDE SEQUENCE [LARGE SCALE GENOMIC DNA]</scope>
    <source>
        <strain evidence="2 3">AF25-21</strain>
    </source>
</reference>
<organism evidence="2 3">
    <name type="scientific">Blautia obeum</name>
    <dbReference type="NCBI Taxonomy" id="40520"/>
    <lineage>
        <taxon>Bacteria</taxon>
        <taxon>Bacillati</taxon>
        <taxon>Bacillota</taxon>
        <taxon>Clostridia</taxon>
        <taxon>Lachnospirales</taxon>
        <taxon>Lachnospiraceae</taxon>
        <taxon>Blautia</taxon>
    </lineage>
</organism>
<dbReference type="GO" id="GO:0016301">
    <property type="term" value="F:kinase activity"/>
    <property type="evidence" value="ECO:0007669"/>
    <property type="project" value="UniProtKB-KW"/>
</dbReference>
<dbReference type="AlphaFoldDB" id="A0A412ESL4"/>
<keyword evidence="2" id="KW-0418">Kinase</keyword>
<dbReference type="SUPFAM" id="SSF52540">
    <property type="entry name" value="P-loop containing nucleoside triphosphate hydrolases"/>
    <property type="match status" value="1"/>
</dbReference>
<proteinExistence type="predicted"/>
<dbReference type="Gene3D" id="3.40.50.300">
    <property type="entry name" value="P-loop containing nucleotide triphosphate hydrolases"/>
    <property type="match status" value="1"/>
</dbReference>
<feature type="domain" description="TGS" evidence="1">
    <location>
        <begin position="2"/>
        <end position="65"/>
    </location>
</feature>
<dbReference type="GO" id="GO:0005524">
    <property type="term" value="F:ATP binding"/>
    <property type="evidence" value="ECO:0007669"/>
    <property type="project" value="InterPro"/>
</dbReference>
<protein>
    <submittedName>
        <fullName evidence="2">Nucleoside kinase</fullName>
    </submittedName>
</protein>
<dbReference type="InterPro" id="IPR018163">
    <property type="entry name" value="Thr/Ala-tRNA-synth_IIc_edit"/>
</dbReference>
<dbReference type="SUPFAM" id="SSF55186">
    <property type="entry name" value="ThrRS/AlaRS common domain"/>
    <property type="match status" value="1"/>
</dbReference>
<dbReference type="EMBL" id="QRUH01000003">
    <property type="protein sequence ID" value="RGR49969.1"/>
    <property type="molecule type" value="Genomic_DNA"/>
</dbReference>
<dbReference type="Gene3D" id="3.30.980.10">
    <property type="entry name" value="Threonyl-trna Synthetase, Chain A, domain 2"/>
    <property type="match status" value="1"/>
</dbReference>
<dbReference type="PROSITE" id="PS51880">
    <property type="entry name" value="TGS"/>
    <property type="match status" value="1"/>
</dbReference>
<dbReference type="Gene3D" id="3.10.20.30">
    <property type="match status" value="1"/>
</dbReference>
<evidence type="ECO:0000259" key="1">
    <source>
        <dbReference type="PROSITE" id="PS51880"/>
    </source>
</evidence>